<evidence type="ECO:0000259" key="5">
    <source>
        <dbReference type="PROSITE" id="PS50109"/>
    </source>
</evidence>
<dbReference type="Pfam" id="PF02518">
    <property type="entry name" value="HATPase_c"/>
    <property type="match status" value="1"/>
</dbReference>
<dbReference type="GO" id="GO:0005886">
    <property type="term" value="C:plasma membrane"/>
    <property type="evidence" value="ECO:0007669"/>
    <property type="project" value="TreeGrafter"/>
</dbReference>
<sequence>MNNAIKFTEEGHIKLQASLSDVDAGTQQLHFSVCDTGVGIAQENQPKLFTAFTQADASVATQYGGTGLGLSICKQLSQLMGGDITFNSEVDIGSSFSFFVTLPETTYDSAFEHKMAVETESMLLNGITIGVSASYPPLEENICCLALHVGAEPQVLGKHSELGTVPWTQLMPLLWTRPVHSFVS</sequence>
<reference evidence="6" key="1">
    <citation type="submission" date="2013-11" db="EMBL/GenBank/DDBJ databases">
        <title>Microbial diversity, functional groups and degradation webs in Northern and Southern Mediterranean and Red Sea marine crude oil polluted sites.</title>
        <authorList>
            <person name="Daffonchio D."/>
            <person name="Mapelli F."/>
            <person name="Ferrer M."/>
            <person name="Richter M."/>
            <person name="Cherif A."/>
            <person name="Malkawi H.I."/>
            <person name="Yakimov M.M."/>
            <person name="Abdel-Fattah Y.R."/>
            <person name="Blaghen M."/>
            <person name="Golyshin P.N."/>
            <person name="Kalogerakis N."/>
            <person name="Boon N."/>
            <person name="Magagnini M."/>
            <person name="Fava F."/>
        </authorList>
    </citation>
    <scope>NUCLEOTIDE SEQUENCE</scope>
</reference>
<keyword evidence="6" id="KW-0067">ATP-binding</keyword>
<evidence type="ECO:0000313" key="6">
    <source>
        <dbReference type="EMBL" id="KTF05201.1"/>
    </source>
</evidence>
<dbReference type="PROSITE" id="PS50109">
    <property type="entry name" value="HIS_KIN"/>
    <property type="match status" value="1"/>
</dbReference>
<dbReference type="SMART" id="SM00387">
    <property type="entry name" value="HATPase_c"/>
    <property type="match status" value="1"/>
</dbReference>
<dbReference type="SUPFAM" id="SSF55874">
    <property type="entry name" value="ATPase domain of HSP90 chaperone/DNA topoisomerase II/histidine kinase"/>
    <property type="match status" value="1"/>
</dbReference>
<feature type="domain" description="Histidine kinase" evidence="5">
    <location>
        <begin position="1"/>
        <end position="104"/>
    </location>
</feature>
<dbReference type="PRINTS" id="PR00344">
    <property type="entry name" value="BCTRLSENSOR"/>
</dbReference>
<dbReference type="AlphaFoldDB" id="A0A1B6NPJ8"/>
<dbReference type="GO" id="GO:0005524">
    <property type="term" value="F:ATP binding"/>
    <property type="evidence" value="ECO:0007669"/>
    <property type="project" value="UniProtKB-KW"/>
</dbReference>
<evidence type="ECO:0000256" key="2">
    <source>
        <dbReference type="ARBA" id="ARBA00012438"/>
    </source>
</evidence>
<dbReference type="EC" id="2.7.13.3" evidence="2"/>
<accession>A0A1B6NPJ8</accession>
<dbReference type="EMBL" id="AYSL01001937">
    <property type="protein sequence ID" value="KTF05201.1"/>
    <property type="molecule type" value="Genomic_DNA"/>
</dbReference>
<dbReference type="InterPro" id="IPR004358">
    <property type="entry name" value="Sig_transdc_His_kin-like_C"/>
</dbReference>
<name>A0A1B6NPJ8_9ZZZZ</name>
<comment type="caution">
    <text evidence="6">The sequence shown here is derived from an EMBL/GenBank/DDBJ whole genome shotgun (WGS) entry which is preliminary data.</text>
</comment>
<dbReference type="GO" id="GO:0000155">
    <property type="term" value="F:phosphorelay sensor kinase activity"/>
    <property type="evidence" value="ECO:0007669"/>
    <property type="project" value="TreeGrafter"/>
</dbReference>
<evidence type="ECO:0000256" key="3">
    <source>
        <dbReference type="ARBA" id="ARBA00022679"/>
    </source>
</evidence>
<dbReference type="PANTHER" id="PTHR43047:SF72">
    <property type="entry name" value="OSMOSENSING HISTIDINE PROTEIN KINASE SLN1"/>
    <property type="match status" value="1"/>
</dbReference>
<protein>
    <recommendedName>
        <fullName evidence="2">histidine kinase</fullName>
        <ecNumber evidence="2">2.7.13.3</ecNumber>
    </recommendedName>
</protein>
<keyword evidence="6" id="KW-0547">Nucleotide-binding</keyword>
<dbReference type="GO" id="GO:0009927">
    <property type="term" value="F:histidine phosphotransfer kinase activity"/>
    <property type="evidence" value="ECO:0007669"/>
    <property type="project" value="TreeGrafter"/>
</dbReference>
<keyword evidence="4" id="KW-0418">Kinase</keyword>
<dbReference type="Gene3D" id="3.30.565.10">
    <property type="entry name" value="Histidine kinase-like ATPase, C-terminal domain"/>
    <property type="match status" value="1"/>
</dbReference>
<comment type="catalytic activity">
    <reaction evidence="1">
        <text>ATP + protein L-histidine = ADP + protein N-phospho-L-histidine.</text>
        <dbReference type="EC" id="2.7.13.3"/>
    </reaction>
</comment>
<dbReference type="CDD" id="cd16922">
    <property type="entry name" value="HATPase_EvgS-ArcB-TorS-like"/>
    <property type="match status" value="1"/>
</dbReference>
<dbReference type="InterPro" id="IPR036890">
    <property type="entry name" value="HATPase_C_sf"/>
</dbReference>
<dbReference type="InterPro" id="IPR005467">
    <property type="entry name" value="His_kinase_dom"/>
</dbReference>
<dbReference type="PANTHER" id="PTHR43047">
    <property type="entry name" value="TWO-COMPONENT HISTIDINE PROTEIN KINASE"/>
    <property type="match status" value="1"/>
</dbReference>
<evidence type="ECO:0000256" key="1">
    <source>
        <dbReference type="ARBA" id="ARBA00000085"/>
    </source>
</evidence>
<organism evidence="6">
    <name type="scientific">marine sediment metagenome</name>
    <dbReference type="NCBI Taxonomy" id="412755"/>
    <lineage>
        <taxon>unclassified sequences</taxon>
        <taxon>metagenomes</taxon>
        <taxon>ecological metagenomes</taxon>
    </lineage>
</organism>
<evidence type="ECO:0000256" key="4">
    <source>
        <dbReference type="ARBA" id="ARBA00022777"/>
    </source>
</evidence>
<keyword evidence="3" id="KW-0808">Transferase</keyword>
<dbReference type="InterPro" id="IPR003594">
    <property type="entry name" value="HATPase_dom"/>
</dbReference>
<proteinExistence type="predicted"/>
<gene>
    <name evidence="6" type="ORF">MGSAQ_003308</name>
</gene>